<accession>A0A917J6E5</accession>
<proteinExistence type="predicted"/>
<keyword evidence="1" id="KW-0812">Transmembrane</keyword>
<keyword evidence="1" id="KW-1133">Transmembrane helix</keyword>
<protein>
    <recommendedName>
        <fullName evidence="4">DUF4199 domain-containing protein</fullName>
    </recommendedName>
</protein>
<feature type="transmembrane region" description="Helical" evidence="1">
    <location>
        <begin position="123"/>
        <end position="148"/>
    </location>
</feature>
<evidence type="ECO:0008006" key="4">
    <source>
        <dbReference type="Google" id="ProtNLM"/>
    </source>
</evidence>
<keyword evidence="3" id="KW-1185">Reference proteome</keyword>
<dbReference type="Proteomes" id="UP000662074">
    <property type="component" value="Unassembled WGS sequence"/>
</dbReference>
<dbReference type="EMBL" id="BMDO01000002">
    <property type="protein sequence ID" value="GGI49928.1"/>
    <property type="molecule type" value="Genomic_DNA"/>
</dbReference>
<feature type="transmembrane region" description="Helical" evidence="1">
    <location>
        <begin position="19"/>
        <end position="36"/>
    </location>
</feature>
<evidence type="ECO:0000313" key="2">
    <source>
        <dbReference type="EMBL" id="GGI49928.1"/>
    </source>
</evidence>
<organism evidence="2 3">
    <name type="scientific">Mucilaginibacter galii</name>
    <dbReference type="NCBI Taxonomy" id="2005073"/>
    <lineage>
        <taxon>Bacteria</taxon>
        <taxon>Pseudomonadati</taxon>
        <taxon>Bacteroidota</taxon>
        <taxon>Sphingobacteriia</taxon>
        <taxon>Sphingobacteriales</taxon>
        <taxon>Sphingobacteriaceae</taxon>
        <taxon>Mucilaginibacter</taxon>
    </lineage>
</organism>
<dbReference type="InterPro" id="IPR025250">
    <property type="entry name" value="DUF4199"/>
</dbReference>
<dbReference type="Pfam" id="PF13858">
    <property type="entry name" value="DUF4199"/>
    <property type="match status" value="1"/>
</dbReference>
<sequence length="160" mass="17923">MLVSTTLCYRDPSFESSMVIGYAGMLLAFSFVFVGIKNYRDKYNGGTITFLQALKVGGLIALVSSTIYVGVWLIDYYFFVPDFMDHYVLHVIEEARKEGASQAEINKQVAEMDDYRNMYKTPLGVILMTYLEPLPVGILVTLVSALILKRNRPEASAVIA</sequence>
<feature type="transmembrane region" description="Helical" evidence="1">
    <location>
        <begin position="56"/>
        <end position="79"/>
    </location>
</feature>
<comment type="caution">
    <text evidence="2">The sequence shown here is derived from an EMBL/GenBank/DDBJ whole genome shotgun (WGS) entry which is preliminary data.</text>
</comment>
<keyword evidence="1" id="KW-0472">Membrane</keyword>
<gene>
    <name evidence="2" type="ORF">GCM10011425_11400</name>
</gene>
<dbReference type="AlphaFoldDB" id="A0A917J6E5"/>
<evidence type="ECO:0000256" key="1">
    <source>
        <dbReference type="SAM" id="Phobius"/>
    </source>
</evidence>
<name>A0A917J6E5_9SPHI</name>
<reference evidence="2" key="1">
    <citation type="journal article" date="2014" name="Int. J. Syst. Evol. Microbiol.">
        <title>Complete genome sequence of Corynebacterium casei LMG S-19264T (=DSM 44701T), isolated from a smear-ripened cheese.</title>
        <authorList>
            <consortium name="US DOE Joint Genome Institute (JGI-PGF)"/>
            <person name="Walter F."/>
            <person name="Albersmeier A."/>
            <person name="Kalinowski J."/>
            <person name="Ruckert C."/>
        </authorList>
    </citation>
    <scope>NUCLEOTIDE SEQUENCE</scope>
    <source>
        <strain evidence="2">CCM 8711</strain>
    </source>
</reference>
<reference evidence="2" key="2">
    <citation type="submission" date="2020-09" db="EMBL/GenBank/DDBJ databases">
        <authorList>
            <person name="Sun Q."/>
            <person name="Sedlacek I."/>
        </authorList>
    </citation>
    <scope>NUCLEOTIDE SEQUENCE</scope>
    <source>
        <strain evidence="2">CCM 8711</strain>
    </source>
</reference>
<evidence type="ECO:0000313" key="3">
    <source>
        <dbReference type="Proteomes" id="UP000662074"/>
    </source>
</evidence>